<dbReference type="PROSITE" id="PS50943">
    <property type="entry name" value="HTH_CROC1"/>
    <property type="match status" value="1"/>
</dbReference>
<dbReference type="RefSeq" id="WP_052562809.1">
    <property type="nucleotide sequence ID" value="NZ_BAFN01000001.1"/>
</dbReference>
<comment type="caution">
    <text evidence="2">The sequence shown here is derived from an EMBL/GenBank/DDBJ whole genome shotgun (WGS) entry which is preliminary data.</text>
</comment>
<name>A0ABQ0JV83_9BACT</name>
<dbReference type="SUPFAM" id="SSF47413">
    <property type="entry name" value="lambda repressor-like DNA-binding domains"/>
    <property type="match status" value="1"/>
</dbReference>
<dbReference type="EMBL" id="BAFN01000001">
    <property type="protein sequence ID" value="GAN32689.1"/>
    <property type="molecule type" value="Genomic_DNA"/>
</dbReference>
<dbReference type="SMART" id="SM00530">
    <property type="entry name" value="HTH_XRE"/>
    <property type="match status" value="1"/>
</dbReference>
<protein>
    <submittedName>
        <fullName evidence="2">Transcriptional regulators</fullName>
    </submittedName>
</protein>
<dbReference type="InterPro" id="IPR001387">
    <property type="entry name" value="Cro/C1-type_HTH"/>
</dbReference>
<dbReference type="Proteomes" id="UP000032309">
    <property type="component" value="Unassembled WGS sequence"/>
</dbReference>
<evidence type="ECO:0000259" key="1">
    <source>
        <dbReference type="PROSITE" id="PS50943"/>
    </source>
</evidence>
<dbReference type="Gene3D" id="1.10.260.40">
    <property type="entry name" value="lambda repressor-like DNA-binding domains"/>
    <property type="match status" value="1"/>
</dbReference>
<sequence length="110" mass="12456">MKTHTHRKDIYCLEDAINKQEKDHEFKILLDRARLRVAIARQIKIAREEAGLSQSELADALGISQPMIGRLEGLKDNRLPSIELLAKIASITKKKLVVNQPGFHLELACM</sequence>
<organism evidence="2 3">
    <name type="scientific">Candidatus Brocadia sinica JPN1</name>
    <dbReference type="NCBI Taxonomy" id="1197129"/>
    <lineage>
        <taxon>Bacteria</taxon>
        <taxon>Pseudomonadati</taxon>
        <taxon>Planctomycetota</taxon>
        <taxon>Candidatus Brocadiia</taxon>
        <taxon>Candidatus Brocadiales</taxon>
        <taxon>Candidatus Brocadiaceae</taxon>
        <taxon>Candidatus Brocadia</taxon>
    </lineage>
</organism>
<keyword evidence="3" id="KW-1185">Reference proteome</keyword>
<evidence type="ECO:0000313" key="3">
    <source>
        <dbReference type="Proteomes" id="UP000032309"/>
    </source>
</evidence>
<proteinExistence type="predicted"/>
<accession>A0ABQ0JV83</accession>
<feature type="domain" description="HTH cro/C1-type" evidence="1">
    <location>
        <begin position="43"/>
        <end position="99"/>
    </location>
</feature>
<dbReference type="InterPro" id="IPR010982">
    <property type="entry name" value="Lambda_DNA-bd_dom_sf"/>
</dbReference>
<dbReference type="CDD" id="cd00093">
    <property type="entry name" value="HTH_XRE"/>
    <property type="match status" value="1"/>
</dbReference>
<gene>
    <name evidence="2" type="ORF">BROSI_A1204</name>
</gene>
<evidence type="ECO:0000313" key="2">
    <source>
        <dbReference type="EMBL" id="GAN32689.1"/>
    </source>
</evidence>
<reference evidence="3" key="1">
    <citation type="journal article" date="2015" name="Genome Announc.">
        <title>Draft Genome Sequence of an Anaerobic Ammonium-Oxidizing Bacterium, "Candidatus Brocadia sinica".</title>
        <authorList>
            <person name="Oshiki M."/>
            <person name="Shinyako-Hata K."/>
            <person name="Satoh H."/>
            <person name="Okabe S."/>
        </authorList>
    </citation>
    <scope>NUCLEOTIDE SEQUENCE [LARGE SCALE GENOMIC DNA]</scope>
    <source>
        <strain evidence="3">JPN1</strain>
    </source>
</reference>
<dbReference type="Pfam" id="PF01381">
    <property type="entry name" value="HTH_3"/>
    <property type="match status" value="1"/>
</dbReference>